<accession>A0A6J6QG60</accession>
<dbReference type="EMBL" id="CAFABI010000101">
    <property type="protein sequence ID" value="CAB4830925.1"/>
    <property type="molecule type" value="Genomic_DNA"/>
</dbReference>
<gene>
    <name evidence="1" type="ORF">UFOPK2646_00962</name>
    <name evidence="2" type="ORF">UFOPK3197_00905</name>
    <name evidence="3" type="ORF">UFOPK3241_01368</name>
    <name evidence="4" type="ORF">UFOPK4401_00963</name>
</gene>
<evidence type="ECO:0000313" key="4">
    <source>
        <dbReference type="EMBL" id="CAB5076465.1"/>
    </source>
</evidence>
<evidence type="ECO:0000313" key="2">
    <source>
        <dbReference type="EMBL" id="CAB4830925.1"/>
    </source>
</evidence>
<dbReference type="EMBL" id="CAFBRB010000107">
    <property type="protein sequence ID" value="CAB5076465.1"/>
    <property type="molecule type" value="Genomic_DNA"/>
</dbReference>
<reference evidence="1" key="1">
    <citation type="submission" date="2020-05" db="EMBL/GenBank/DDBJ databases">
        <authorList>
            <person name="Chiriac C."/>
            <person name="Salcher M."/>
            <person name="Ghai R."/>
            <person name="Kavagutti S V."/>
        </authorList>
    </citation>
    <scope>NUCLEOTIDE SEQUENCE</scope>
</reference>
<name>A0A6J6QG60_9ZZZZ</name>
<organism evidence="1">
    <name type="scientific">freshwater metagenome</name>
    <dbReference type="NCBI Taxonomy" id="449393"/>
    <lineage>
        <taxon>unclassified sequences</taxon>
        <taxon>metagenomes</taxon>
        <taxon>ecological metagenomes</taxon>
    </lineage>
</organism>
<dbReference type="AlphaFoldDB" id="A0A6J6QG60"/>
<evidence type="ECO:0000313" key="3">
    <source>
        <dbReference type="EMBL" id="CAB4845415.1"/>
    </source>
</evidence>
<proteinExistence type="predicted"/>
<protein>
    <submittedName>
        <fullName evidence="1">Unannotated protein</fullName>
    </submittedName>
</protein>
<dbReference type="EMBL" id="CAEZYB010000118">
    <property type="protein sequence ID" value="CAB4710771.1"/>
    <property type="molecule type" value="Genomic_DNA"/>
</dbReference>
<evidence type="ECO:0000313" key="1">
    <source>
        <dbReference type="EMBL" id="CAB4710771.1"/>
    </source>
</evidence>
<sequence>MGVSDEITKIGEPEIAASPKAPKVFAAPGPVVVSATESFPVARATPSAA</sequence>
<dbReference type="EMBL" id="CAFAZX010000111">
    <property type="protein sequence ID" value="CAB4845415.1"/>
    <property type="molecule type" value="Genomic_DNA"/>
</dbReference>